<dbReference type="EMBL" id="UOFT01000079">
    <property type="protein sequence ID" value="VAW99552.1"/>
    <property type="molecule type" value="Genomic_DNA"/>
</dbReference>
<dbReference type="InterPro" id="IPR000014">
    <property type="entry name" value="PAS"/>
</dbReference>
<keyword evidence="4" id="KW-0808">Transferase</keyword>
<dbReference type="InterPro" id="IPR005467">
    <property type="entry name" value="His_kinase_dom"/>
</dbReference>
<evidence type="ECO:0000256" key="8">
    <source>
        <dbReference type="ARBA" id="ARBA00023012"/>
    </source>
</evidence>
<dbReference type="SUPFAM" id="SSF55785">
    <property type="entry name" value="PYP-like sensor domain (PAS domain)"/>
    <property type="match status" value="1"/>
</dbReference>
<evidence type="ECO:0000259" key="12">
    <source>
        <dbReference type="PROSITE" id="PS50110"/>
    </source>
</evidence>
<keyword evidence="10" id="KW-0812">Transmembrane</keyword>
<dbReference type="EC" id="2.7.13.3" evidence="2"/>
<feature type="transmembrane region" description="Helical" evidence="10">
    <location>
        <begin position="341"/>
        <end position="361"/>
    </location>
</feature>
<dbReference type="InterPro" id="IPR011006">
    <property type="entry name" value="CheY-like_superfamily"/>
</dbReference>
<keyword evidence="3" id="KW-0597">Phosphoprotein</keyword>
<dbReference type="InterPro" id="IPR001789">
    <property type="entry name" value="Sig_transdc_resp-reg_receiver"/>
</dbReference>
<evidence type="ECO:0000256" key="3">
    <source>
        <dbReference type="ARBA" id="ARBA00022553"/>
    </source>
</evidence>
<dbReference type="PRINTS" id="PR00344">
    <property type="entry name" value="BCTRLSENSOR"/>
</dbReference>
<evidence type="ECO:0000259" key="14">
    <source>
        <dbReference type="PROSITE" id="PS50113"/>
    </source>
</evidence>
<dbReference type="GO" id="GO:0000155">
    <property type="term" value="F:phosphorelay sensor kinase activity"/>
    <property type="evidence" value="ECO:0007669"/>
    <property type="project" value="InterPro"/>
</dbReference>
<dbReference type="CDD" id="cd16922">
    <property type="entry name" value="HATPase_EvgS-ArcB-TorS-like"/>
    <property type="match status" value="1"/>
</dbReference>
<keyword evidence="10" id="KW-1133">Transmembrane helix</keyword>
<dbReference type="Pfam" id="PF13426">
    <property type="entry name" value="PAS_9"/>
    <property type="match status" value="1"/>
</dbReference>
<dbReference type="FunFam" id="1.10.287.130:FF:000002">
    <property type="entry name" value="Two-component osmosensing histidine kinase"/>
    <property type="match status" value="1"/>
</dbReference>
<evidence type="ECO:0000256" key="6">
    <source>
        <dbReference type="ARBA" id="ARBA00022777"/>
    </source>
</evidence>
<dbReference type="Gene3D" id="3.30.565.10">
    <property type="entry name" value="Histidine kinase-like ATPase, C-terminal domain"/>
    <property type="match status" value="1"/>
</dbReference>
<dbReference type="SMART" id="SM00388">
    <property type="entry name" value="HisKA"/>
    <property type="match status" value="1"/>
</dbReference>
<dbReference type="CDD" id="cd00082">
    <property type="entry name" value="HisKA"/>
    <property type="match status" value="1"/>
</dbReference>
<gene>
    <name evidence="16" type="ORF">MNBD_GAMMA23-1870</name>
</gene>
<dbReference type="Pfam" id="PF00512">
    <property type="entry name" value="HisKA"/>
    <property type="match status" value="1"/>
</dbReference>
<dbReference type="PANTHER" id="PTHR45339:SF1">
    <property type="entry name" value="HYBRID SIGNAL TRANSDUCTION HISTIDINE KINASE J"/>
    <property type="match status" value="1"/>
</dbReference>
<feature type="domain" description="Response regulatory" evidence="12">
    <location>
        <begin position="975"/>
        <end position="1100"/>
    </location>
</feature>
<dbReference type="InterPro" id="IPR000700">
    <property type="entry name" value="PAS-assoc_C"/>
</dbReference>
<organism evidence="16">
    <name type="scientific">hydrothermal vent metagenome</name>
    <dbReference type="NCBI Taxonomy" id="652676"/>
    <lineage>
        <taxon>unclassified sequences</taxon>
        <taxon>metagenomes</taxon>
        <taxon>ecological metagenomes</taxon>
    </lineage>
</organism>
<evidence type="ECO:0000259" key="13">
    <source>
        <dbReference type="PROSITE" id="PS50112"/>
    </source>
</evidence>
<feature type="domain" description="Histidine kinase" evidence="11">
    <location>
        <begin position="571"/>
        <end position="800"/>
    </location>
</feature>
<dbReference type="SMART" id="SM00387">
    <property type="entry name" value="HATPase_c"/>
    <property type="match status" value="1"/>
</dbReference>
<dbReference type="CDD" id="cd18773">
    <property type="entry name" value="PDC1_HK_sensor"/>
    <property type="match status" value="1"/>
</dbReference>
<feature type="region of interest" description="Disordered" evidence="9">
    <location>
        <begin position="1109"/>
        <end position="1129"/>
    </location>
</feature>
<feature type="domain" description="PAC" evidence="14">
    <location>
        <begin position="501"/>
        <end position="553"/>
    </location>
</feature>
<dbReference type="CDD" id="cd00130">
    <property type="entry name" value="PAS"/>
    <property type="match status" value="1"/>
</dbReference>
<feature type="domain" description="Response regulatory" evidence="12">
    <location>
        <begin position="820"/>
        <end position="941"/>
    </location>
</feature>
<dbReference type="Pfam" id="PF00072">
    <property type="entry name" value="Response_reg"/>
    <property type="match status" value="2"/>
</dbReference>
<dbReference type="Gene3D" id="3.30.450.20">
    <property type="entry name" value="PAS domain"/>
    <property type="match status" value="1"/>
</dbReference>
<dbReference type="NCBIfam" id="TIGR00229">
    <property type="entry name" value="sensory_box"/>
    <property type="match status" value="1"/>
</dbReference>
<protein>
    <recommendedName>
        <fullName evidence="2">histidine kinase</fullName>
        <ecNumber evidence="2">2.7.13.3</ecNumber>
    </recommendedName>
</protein>
<dbReference type="Gene3D" id="3.40.50.2300">
    <property type="match status" value="2"/>
</dbReference>
<evidence type="ECO:0000256" key="5">
    <source>
        <dbReference type="ARBA" id="ARBA00022741"/>
    </source>
</evidence>
<dbReference type="SUPFAM" id="SSF47384">
    <property type="entry name" value="Homodimeric domain of signal transducing histidine kinase"/>
    <property type="match status" value="1"/>
</dbReference>
<dbReference type="CDD" id="cd06225">
    <property type="entry name" value="HAMP"/>
    <property type="match status" value="1"/>
</dbReference>
<dbReference type="SUPFAM" id="SSF52172">
    <property type="entry name" value="CheY-like"/>
    <property type="match status" value="2"/>
</dbReference>
<feature type="transmembrane region" description="Helical" evidence="10">
    <location>
        <begin position="24"/>
        <end position="44"/>
    </location>
</feature>
<evidence type="ECO:0000256" key="7">
    <source>
        <dbReference type="ARBA" id="ARBA00022840"/>
    </source>
</evidence>
<feature type="domain" description="PAS" evidence="13">
    <location>
        <begin position="443"/>
        <end position="474"/>
    </location>
</feature>
<evidence type="ECO:0000259" key="11">
    <source>
        <dbReference type="PROSITE" id="PS50109"/>
    </source>
</evidence>
<keyword evidence="10" id="KW-0472">Membrane</keyword>
<proteinExistence type="predicted"/>
<evidence type="ECO:0000256" key="9">
    <source>
        <dbReference type="SAM" id="MobiDB-lite"/>
    </source>
</evidence>
<feature type="compositionally biased region" description="Polar residues" evidence="9">
    <location>
        <begin position="1119"/>
        <end position="1129"/>
    </location>
</feature>
<evidence type="ECO:0000256" key="4">
    <source>
        <dbReference type="ARBA" id="ARBA00022679"/>
    </source>
</evidence>
<dbReference type="InterPro" id="IPR035965">
    <property type="entry name" value="PAS-like_dom_sf"/>
</dbReference>
<dbReference type="Pfam" id="PF02518">
    <property type="entry name" value="HATPase_c"/>
    <property type="match status" value="1"/>
</dbReference>
<dbReference type="SUPFAM" id="SSF55874">
    <property type="entry name" value="ATPase domain of HSP90 chaperone/DNA topoisomerase II/histidine kinase"/>
    <property type="match status" value="1"/>
</dbReference>
<keyword evidence="7" id="KW-0067">ATP-binding</keyword>
<name>A0A3B1AHV3_9ZZZZ</name>
<dbReference type="InterPro" id="IPR003594">
    <property type="entry name" value="HATPase_dom"/>
</dbReference>
<dbReference type="InterPro" id="IPR036890">
    <property type="entry name" value="HATPase_C_sf"/>
</dbReference>
<sequence>MNEDIKQTNKGSEGKNFTSLGRSLLLWFLLLALLPLSVTSVIGYRQMEKSLTETVMHELEREAQQKAIFIKTWFSYRFMDLNGQAENSRNVEFLAALRQGLQASNQPPADFVKTYAWALLVDERQKDLITLTHRYDYMDDLFLIDTRGNILYSVLGDDDLGSNLFTGLYAGTRFAQIVKTSLKTGEAQFSDFRRHGVDTDLLIGFIAAPVLDNTGNIIGVFAIQLRLKRLIKLVQVQDSGSSLTHYLVGEDSLARTPVSHDETANSVLQRIDTQQFHLWLQHEQEQHPDDMHNAAHEYIGPRGKLVIGLHQIVRLPGVNWALISEINRDEALAGAYKQGKIVLVILLLTSVLVVLLAIYLARRITQPLTRLADASMEVAAGKLNQQVDISTDNEIGKLAEAFNHMVQVRQAHEYELLQRAQQTQDALDKLAEQKFALDQHSIVAITNVQGGITYANDKFCEISGYSKEELLGKNHRLLNSGCHDVAFFRDMYRTIASGNVWHGEVCNKSKAGYLYWLATTIVPFMDKDGKPQSYIALRTDITLTKRAEAAMLQAKEVAEEATRLKSDFLANMSHEIRTPMNGIIGATGLLLDTELNSKQQNYANTTLSSAEALLNLINDILDFSKIEAGKMELEIIDFDLQLLAEEVADMLTLKCCEKNIEMLLRYVPDTARHFKGDPGRIRQVILNLLSNAVKFTNAGSVLLTVELDEQTQVEAEDSQHQDSVLRISVQDTGIGIAGDKQAAVFQQFEQADSSTTRHYGGTGLGLAICKQLAELMGGEIGLDSDVGQGSTFWFTVKLSRSDKQRTAIKLDDFKQLAGLRCLLVDDNEVARMIYLEQLAAYDIEVKTLDSPLAVVEVLQAAIKVSTPFDFVITDFQMPDMDGAALVQQIKAQPDLSTLQLVLMTSSPHKGDSHNMHQLGFNGYLIKPTYSQELPKLLSALWHAKQNAQDIGLVTRHTLHEASVKPVEKFTLENAEILLVEDNAVNQMVATAILQSYGATITPAVNGVEAVQCFKTNNYDLIFMDCQMPEMDGFEASRKIRQHEKTQYEKIQHNNKPTSIVAFTANAMEGDREKCLAAGMDDYITKPVKRADIERVLLRYLAMKVVPASENNTKDADGSDTFSASGNTAS</sequence>
<dbReference type="FunFam" id="3.30.565.10:FF:000010">
    <property type="entry name" value="Sensor histidine kinase RcsC"/>
    <property type="match status" value="1"/>
</dbReference>
<dbReference type="Pfam" id="PF00672">
    <property type="entry name" value="HAMP"/>
    <property type="match status" value="1"/>
</dbReference>
<feature type="domain" description="HAMP" evidence="15">
    <location>
        <begin position="362"/>
        <end position="414"/>
    </location>
</feature>
<evidence type="ECO:0000256" key="2">
    <source>
        <dbReference type="ARBA" id="ARBA00012438"/>
    </source>
</evidence>
<dbReference type="InterPro" id="IPR003660">
    <property type="entry name" value="HAMP_dom"/>
</dbReference>
<dbReference type="InterPro" id="IPR004358">
    <property type="entry name" value="Sig_transdc_His_kin-like_C"/>
</dbReference>
<evidence type="ECO:0000256" key="1">
    <source>
        <dbReference type="ARBA" id="ARBA00000085"/>
    </source>
</evidence>
<evidence type="ECO:0000259" key="15">
    <source>
        <dbReference type="PROSITE" id="PS50885"/>
    </source>
</evidence>
<dbReference type="SMART" id="SM00091">
    <property type="entry name" value="PAS"/>
    <property type="match status" value="1"/>
</dbReference>
<dbReference type="Gene3D" id="1.10.287.130">
    <property type="match status" value="1"/>
</dbReference>
<dbReference type="PROSITE" id="PS50112">
    <property type="entry name" value="PAS"/>
    <property type="match status" value="1"/>
</dbReference>
<evidence type="ECO:0000256" key="10">
    <source>
        <dbReference type="SAM" id="Phobius"/>
    </source>
</evidence>
<keyword evidence="5" id="KW-0547">Nucleotide-binding</keyword>
<dbReference type="SMART" id="SM00304">
    <property type="entry name" value="HAMP"/>
    <property type="match status" value="1"/>
</dbReference>
<keyword evidence="6" id="KW-0418">Kinase</keyword>
<keyword evidence="8" id="KW-0902">Two-component regulatory system</keyword>
<accession>A0A3B1AHV3</accession>
<dbReference type="GO" id="GO:0016020">
    <property type="term" value="C:membrane"/>
    <property type="evidence" value="ECO:0007669"/>
    <property type="project" value="InterPro"/>
</dbReference>
<evidence type="ECO:0000313" key="16">
    <source>
        <dbReference type="EMBL" id="VAW99552.1"/>
    </source>
</evidence>
<dbReference type="AlphaFoldDB" id="A0A3B1AHV3"/>
<dbReference type="SMART" id="SM00448">
    <property type="entry name" value="REC"/>
    <property type="match status" value="2"/>
</dbReference>
<dbReference type="SUPFAM" id="SSF158472">
    <property type="entry name" value="HAMP domain-like"/>
    <property type="match status" value="1"/>
</dbReference>
<dbReference type="PROSITE" id="PS50109">
    <property type="entry name" value="HIS_KIN"/>
    <property type="match status" value="1"/>
</dbReference>
<comment type="catalytic activity">
    <reaction evidence="1">
        <text>ATP + protein L-histidine = ADP + protein N-phospho-L-histidine.</text>
        <dbReference type="EC" id="2.7.13.3"/>
    </reaction>
</comment>
<dbReference type="GO" id="GO:0005524">
    <property type="term" value="F:ATP binding"/>
    <property type="evidence" value="ECO:0007669"/>
    <property type="project" value="UniProtKB-KW"/>
</dbReference>
<dbReference type="PROSITE" id="PS50885">
    <property type="entry name" value="HAMP"/>
    <property type="match status" value="1"/>
</dbReference>
<dbReference type="InterPro" id="IPR036097">
    <property type="entry name" value="HisK_dim/P_sf"/>
</dbReference>
<dbReference type="Gene3D" id="6.10.340.10">
    <property type="match status" value="1"/>
</dbReference>
<dbReference type="PROSITE" id="PS50110">
    <property type="entry name" value="RESPONSE_REGULATORY"/>
    <property type="match status" value="2"/>
</dbReference>
<reference evidence="16" key="1">
    <citation type="submission" date="2018-06" db="EMBL/GenBank/DDBJ databases">
        <authorList>
            <person name="Zhirakovskaya E."/>
        </authorList>
    </citation>
    <scope>NUCLEOTIDE SEQUENCE</scope>
</reference>
<dbReference type="CDD" id="cd17546">
    <property type="entry name" value="REC_hyHK_CKI1_RcsC-like"/>
    <property type="match status" value="2"/>
</dbReference>
<dbReference type="PANTHER" id="PTHR45339">
    <property type="entry name" value="HYBRID SIGNAL TRANSDUCTION HISTIDINE KINASE J"/>
    <property type="match status" value="1"/>
</dbReference>
<dbReference type="PROSITE" id="PS50113">
    <property type="entry name" value="PAC"/>
    <property type="match status" value="1"/>
</dbReference>
<dbReference type="InterPro" id="IPR003661">
    <property type="entry name" value="HisK_dim/P_dom"/>
</dbReference>